<evidence type="ECO:0000313" key="2">
    <source>
        <dbReference type="Proteomes" id="UP000314294"/>
    </source>
</evidence>
<dbReference type="EMBL" id="SRLO01001540">
    <property type="protein sequence ID" value="TNN37042.1"/>
    <property type="molecule type" value="Genomic_DNA"/>
</dbReference>
<organism evidence="1 2">
    <name type="scientific">Liparis tanakae</name>
    <name type="common">Tanaka's snailfish</name>
    <dbReference type="NCBI Taxonomy" id="230148"/>
    <lineage>
        <taxon>Eukaryota</taxon>
        <taxon>Metazoa</taxon>
        <taxon>Chordata</taxon>
        <taxon>Craniata</taxon>
        <taxon>Vertebrata</taxon>
        <taxon>Euteleostomi</taxon>
        <taxon>Actinopterygii</taxon>
        <taxon>Neopterygii</taxon>
        <taxon>Teleostei</taxon>
        <taxon>Neoteleostei</taxon>
        <taxon>Acanthomorphata</taxon>
        <taxon>Eupercaria</taxon>
        <taxon>Perciformes</taxon>
        <taxon>Cottioidei</taxon>
        <taxon>Cottales</taxon>
        <taxon>Liparidae</taxon>
        <taxon>Liparis</taxon>
    </lineage>
</organism>
<dbReference type="Proteomes" id="UP000314294">
    <property type="component" value="Unassembled WGS sequence"/>
</dbReference>
<dbReference type="AlphaFoldDB" id="A0A4Z2F9N9"/>
<gene>
    <name evidence="1" type="ORF">EYF80_052785</name>
</gene>
<proteinExistence type="predicted"/>
<evidence type="ECO:0000313" key="1">
    <source>
        <dbReference type="EMBL" id="TNN37042.1"/>
    </source>
</evidence>
<name>A0A4Z2F9N9_9TELE</name>
<reference evidence="1 2" key="1">
    <citation type="submission" date="2019-03" db="EMBL/GenBank/DDBJ databases">
        <title>First draft genome of Liparis tanakae, snailfish: a comprehensive survey of snailfish specific genes.</title>
        <authorList>
            <person name="Kim W."/>
            <person name="Song I."/>
            <person name="Jeong J.-H."/>
            <person name="Kim D."/>
            <person name="Kim S."/>
            <person name="Ryu S."/>
            <person name="Song J.Y."/>
            <person name="Lee S.K."/>
        </authorList>
    </citation>
    <scope>NUCLEOTIDE SEQUENCE [LARGE SCALE GENOMIC DNA]</scope>
    <source>
        <tissue evidence="1">Muscle</tissue>
    </source>
</reference>
<protein>
    <submittedName>
        <fullName evidence="1">Uncharacterized protein</fullName>
    </submittedName>
</protein>
<sequence length="138" mass="15485">MEACFCSMSVAKDAILACWAATSWQRLAVCWSSFSWASARPSRRWPTSLPSRANVSMSFSSCHNWDSYTSRSTHLVSTFCVLSAAVRPARRLEYLAAMLWAQRALLLQLPPLVRPLRLEAADVLEGSRTESNGERSER</sequence>
<accession>A0A4Z2F9N9</accession>
<comment type="caution">
    <text evidence="1">The sequence shown here is derived from an EMBL/GenBank/DDBJ whole genome shotgun (WGS) entry which is preliminary data.</text>
</comment>
<keyword evidence="2" id="KW-1185">Reference proteome</keyword>